<evidence type="ECO:0000256" key="3">
    <source>
        <dbReference type="HAMAP-Rule" id="MF_00245"/>
    </source>
</evidence>
<gene>
    <name evidence="5" type="ORF">MJA45_12005</name>
</gene>
<dbReference type="PANTHER" id="PTHR40083">
    <property type="entry name" value="UPF0122 PROTEIN CBO2450/CLC_2298"/>
    <property type="match status" value="1"/>
</dbReference>
<evidence type="ECO:0000256" key="4">
    <source>
        <dbReference type="SAM" id="Coils"/>
    </source>
</evidence>
<feature type="coiled-coil region" evidence="4">
    <location>
        <begin position="52"/>
        <end position="86"/>
    </location>
</feature>
<dbReference type="NCBIfam" id="NF045758">
    <property type="entry name" value="YlxM"/>
    <property type="match status" value="1"/>
</dbReference>
<protein>
    <recommendedName>
        <fullName evidence="3">UPF0122 protein MJA45_12005</fullName>
    </recommendedName>
</protein>
<dbReference type="InterPro" id="IPR054831">
    <property type="entry name" value="UPF0122_fam_protein"/>
</dbReference>
<comment type="function">
    <text evidence="2 3">Might take part in the signal recognition particle (SRP) pathway. This is inferred from the conservation of its genetic proximity to ftsY/ffh. May be a regulatory protein.</text>
</comment>
<evidence type="ECO:0000256" key="1">
    <source>
        <dbReference type="ARBA" id="ARBA00008720"/>
    </source>
</evidence>
<dbReference type="Gene3D" id="1.10.10.10">
    <property type="entry name" value="Winged helix-like DNA-binding domain superfamily/Winged helix DNA-binding domain"/>
    <property type="match status" value="1"/>
</dbReference>
<dbReference type="AlphaFoldDB" id="A0AA96LGM1"/>
<accession>A0AA96LGM1</accession>
<keyword evidence="6" id="KW-1185">Reference proteome</keyword>
<dbReference type="HAMAP" id="MF_00245">
    <property type="entry name" value="UPF0122"/>
    <property type="match status" value="1"/>
</dbReference>
<proteinExistence type="inferred from homology"/>
<evidence type="ECO:0000313" key="6">
    <source>
        <dbReference type="Proteomes" id="UP001305702"/>
    </source>
</evidence>
<organism evidence="5 6">
    <name type="scientific">Paenibacillus aurantius</name>
    <dbReference type="NCBI Taxonomy" id="2918900"/>
    <lineage>
        <taxon>Bacteria</taxon>
        <taxon>Bacillati</taxon>
        <taxon>Bacillota</taxon>
        <taxon>Bacilli</taxon>
        <taxon>Bacillales</taxon>
        <taxon>Paenibacillaceae</taxon>
        <taxon>Paenibacillus</taxon>
    </lineage>
</organism>
<keyword evidence="5" id="KW-0238">DNA-binding</keyword>
<sequence>MEQNALAKTTRVNLLYDFYAPLLTEKQRTFLSCYFHDDLSLGEIASEFEISRQAVYEHIKRAEATLEEYENKLQLWEKHVQRKALLGQLKEAALSVQDGSAERLAQWIKQLEDIE</sequence>
<dbReference type="Pfam" id="PF04297">
    <property type="entry name" value="UPF0122"/>
    <property type="match status" value="1"/>
</dbReference>
<comment type="similarity">
    <text evidence="1 3">Belongs to the UPF0122 family.</text>
</comment>
<keyword evidence="4" id="KW-0175">Coiled coil</keyword>
<evidence type="ECO:0000313" key="5">
    <source>
        <dbReference type="EMBL" id="WNQ13704.1"/>
    </source>
</evidence>
<dbReference type="InterPro" id="IPR013324">
    <property type="entry name" value="RNA_pol_sigma_r3/r4-like"/>
</dbReference>
<dbReference type="PANTHER" id="PTHR40083:SF1">
    <property type="entry name" value="UPF0122 PROTEIN YLXM"/>
    <property type="match status" value="1"/>
</dbReference>
<dbReference type="Proteomes" id="UP001305702">
    <property type="component" value="Chromosome"/>
</dbReference>
<dbReference type="GO" id="GO:0003677">
    <property type="term" value="F:DNA binding"/>
    <property type="evidence" value="ECO:0007669"/>
    <property type="project" value="UniProtKB-KW"/>
</dbReference>
<dbReference type="InterPro" id="IPR036388">
    <property type="entry name" value="WH-like_DNA-bd_sf"/>
</dbReference>
<name>A0AA96LGM1_9BACL</name>
<dbReference type="KEGG" id="paun:MJA45_12005"/>
<dbReference type="NCBIfam" id="NF001070">
    <property type="entry name" value="PRK00118.1-6"/>
    <property type="match status" value="1"/>
</dbReference>
<dbReference type="RefSeq" id="WP_315607486.1">
    <property type="nucleotide sequence ID" value="NZ_CP130318.1"/>
</dbReference>
<dbReference type="SUPFAM" id="SSF88659">
    <property type="entry name" value="Sigma3 and sigma4 domains of RNA polymerase sigma factors"/>
    <property type="match status" value="1"/>
</dbReference>
<evidence type="ECO:0000256" key="2">
    <source>
        <dbReference type="ARBA" id="ARBA00024764"/>
    </source>
</evidence>
<dbReference type="EMBL" id="CP130318">
    <property type="protein sequence ID" value="WNQ13704.1"/>
    <property type="molecule type" value="Genomic_DNA"/>
</dbReference>
<dbReference type="InterPro" id="IPR007394">
    <property type="entry name" value="UPF0122"/>
</dbReference>
<reference evidence="5 6" key="1">
    <citation type="submission" date="2022-02" db="EMBL/GenBank/DDBJ databases">
        <title>Paenibacillus sp. MBLB1776 Whole Genome Shotgun Sequencing.</title>
        <authorList>
            <person name="Hwang C.Y."/>
            <person name="Cho E.-S."/>
            <person name="Seo M.-J."/>
        </authorList>
    </citation>
    <scope>NUCLEOTIDE SEQUENCE [LARGE SCALE GENOMIC DNA]</scope>
    <source>
        <strain evidence="5 6">MBLB1776</strain>
    </source>
</reference>